<dbReference type="Proteomes" id="UP001054945">
    <property type="component" value="Unassembled WGS sequence"/>
</dbReference>
<evidence type="ECO:0000313" key="1">
    <source>
        <dbReference type="EMBL" id="GIX90290.1"/>
    </source>
</evidence>
<comment type="caution">
    <text evidence="1">The sequence shown here is derived from an EMBL/GenBank/DDBJ whole genome shotgun (WGS) entry which is preliminary data.</text>
</comment>
<organism evidence="1 2">
    <name type="scientific">Caerostris extrusa</name>
    <name type="common">Bark spider</name>
    <name type="synonym">Caerostris bankana</name>
    <dbReference type="NCBI Taxonomy" id="172846"/>
    <lineage>
        <taxon>Eukaryota</taxon>
        <taxon>Metazoa</taxon>
        <taxon>Ecdysozoa</taxon>
        <taxon>Arthropoda</taxon>
        <taxon>Chelicerata</taxon>
        <taxon>Arachnida</taxon>
        <taxon>Araneae</taxon>
        <taxon>Araneomorphae</taxon>
        <taxon>Entelegynae</taxon>
        <taxon>Araneoidea</taxon>
        <taxon>Araneidae</taxon>
        <taxon>Caerostris</taxon>
    </lineage>
</organism>
<reference evidence="1 2" key="1">
    <citation type="submission" date="2021-06" db="EMBL/GenBank/DDBJ databases">
        <title>Caerostris extrusa draft genome.</title>
        <authorList>
            <person name="Kono N."/>
            <person name="Arakawa K."/>
        </authorList>
    </citation>
    <scope>NUCLEOTIDE SEQUENCE [LARGE SCALE GENOMIC DNA]</scope>
</reference>
<sequence>MDGIRHVRYWLPAKISDEAILQKKEHLDCGNIFVKMIINCLICRSNGSNWLRNWLPTKSGEEVLLQKEDHFDSGNIFVGDKSVSDSFSNISRPIIRPT</sequence>
<accession>A0AAV4P2S0</accession>
<name>A0AAV4P2S0_CAEEX</name>
<evidence type="ECO:0008006" key="3">
    <source>
        <dbReference type="Google" id="ProtNLM"/>
    </source>
</evidence>
<gene>
    <name evidence="1" type="ORF">CEXT_282801</name>
</gene>
<keyword evidence="2" id="KW-1185">Reference proteome</keyword>
<dbReference type="EMBL" id="BPLR01003928">
    <property type="protein sequence ID" value="GIX90290.1"/>
    <property type="molecule type" value="Genomic_DNA"/>
</dbReference>
<proteinExistence type="predicted"/>
<protein>
    <recommendedName>
        <fullName evidence="3">Ubiquitin-like protease family profile domain-containing protein</fullName>
    </recommendedName>
</protein>
<dbReference type="AlphaFoldDB" id="A0AAV4P2S0"/>
<evidence type="ECO:0000313" key="2">
    <source>
        <dbReference type="Proteomes" id="UP001054945"/>
    </source>
</evidence>